<dbReference type="Pfam" id="PF21365">
    <property type="entry name" value="Glyco_hydro_31_3rd"/>
    <property type="match status" value="1"/>
</dbReference>
<feature type="domain" description="Glycosyl hydrolase family 31 C-terminal" evidence="5">
    <location>
        <begin position="593"/>
        <end position="679"/>
    </location>
</feature>
<keyword evidence="2 6" id="KW-0378">Hydrolase</keyword>
<gene>
    <name evidence="6" type="ORF">GCM10022393_41600</name>
</gene>
<dbReference type="EMBL" id="BAABCW010000030">
    <property type="protein sequence ID" value="GAA3522663.1"/>
    <property type="molecule type" value="Genomic_DNA"/>
</dbReference>
<dbReference type="InterPro" id="IPR051816">
    <property type="entry name" value="Glycosyl_Hydrolase_31"/>
</dbReference>
<dbReference type="Gene3D" id="2.60.40.1180">
    <property type="entry name" value="Golgi alpha-mannosidase II"/>
    <property type="match status" value="2"/>
</dbReference>
<dbReference type="Pfam" id="PF13802">
    <property type="entry name" value="Gal_mutarotas_2"/>
    <property type="match status" value="1"/>
</dbReference>
<dbReference type="PANTHER" id="PTHR43863:SF2">
    <property type="entry name" value="MALTASE-GLUCOAMYLASE"/>
    <property type="match status" value="1"/>
</dbReference>
<dbReference type="Gene3D" id="3.20.20.80">
    <property type="entry name" value="Glycosidases"/>
    <property type="match status" value="1"/>
</dbReference>
<feature type="domain" description="Glycoside hydrolase family 31 TIM barrel" evidence="3">
    <location>
        <begin position="265"/>
        <end position="585"/>
    </location>
</feature>
<keyword evidence="7" id="KW-1185">Reference proteome</keyword>
<dbReference type="PANTHER" id="PTHR43863">
    <property type="entry name" value="HYDROLASE, PUTATIVE (AFU_ORTHOLOGUE AFUA_1G03140)-RELATED"/>
    <property type="match status" value="1"/>
</dbReference>
<dbReference type="SUPFAM" id="SSF74650">
    <property type="entry name" value="Galactose mutarotase-like"/>
    <property type="match status" value="1"/>
</dbReference>
<dbReference type="CDD" id="cd06598">
    <property type="entry name" value="GH31_transferase_CtsZ"/>
    <property type="match status" value="1"/>
</dbReference>
<dbReference type="CDD" id="cd14752">
    <property type="entry name" value="GH31_N"/>
    <property type="match status" value="1"/>
</dbReference>
<evidence type="ECO:0000259" key="3">
    <source>
        <dbReference type="Pfam" id="PF01055"/>
    </source>
</evidence>
<dbReference type="Proteomes" id="UP001500459">
    <property type="component" value="Unassembled WGS sequence"/>
</dbReference>
<dbReference type="InterPro" id="IPR025887">
    <property type="entry name" value="Glyco_hydro_31_N_dom"/>
</dbReference>
<feature type="domain" description="Glycoside hydrolase family 31 N-terminal" evidence="4">
    <location>
        <begin position="66"/>
        <end position="222"/>
    </location>
</feature>
<protein>
    <submittedName>
        <fullName evidence="6">Glycoside hydrolase family 31 protein</fullName>
    </submittedName>
</protein>
<dbReference type="SUPFAM" id="SSF51445">
    <property type="entry name" value="(Trans)glycosidases"/>
    <property type="match status" value="1"/>
</dbReference>
<evidence type="ECO:0000259" key="4">
    <source>
        <dbReference type="Pfam" id="PF13802"/>
    </source>
</evidence>
<keyword evidence="2" id="KW-0326">Glycosidase</keyword>
<dbReference type="InterPro" id="IPR017853">
    <property type="entry name" value="GH"/>
</dbReference>
<evidence type="ECO:0000313" key="6">
    <source>
        <dbReference type="EMBL" id="GAA3522663.1"/>
    </source>
</evidence>
<proteinExistence type="inferred from homology"/>
<reference evidence="7" key="1">
    <citation type="journal article" date="2019" name="Int. J. Syst. Evol. Microbiol.">
        <title>The Global Catalogue of Microorganisms (GCM) 10K type strain sequencing project: providing services to taxonomists for standard genome sequencing and annotation.</title>
        <authorList>
            <consortium name="The Broad Institute Genomics Platform"/>
            <consortium name="The Broad Institute Genome Sequencing Center for Infectious Disease"/>
            <person name="Wu L."/>
            <person name="Ma J."/>
        </authorList>
    </citation>
    <scope>NUCLEOTIDE SEQUENCE [LARGE SCALE GENOMIC DNA]</scope>
    <source>
        <strain evidence="7">JCM 17106</strain>
    </source>
</reference>
<evidence type="ECO:0000256" key="2">
    <source>
        <dbReference type="RuleBase" id="RU361185"/>
    </source>
</evidence>
<name>A0ABP6UYC6_9FLAO</name>
<dbReference type="Pfam" id="PF01055">
    <property type="entry name" value="Glyco_hydro_31_2nd"/>
    <property type="match status" value="1"/>
</dbReference>
<sequence>MYLTVFNIYLVNIAPHTKGTMFSCILLILCTVFNTLGQQNIRSYKSFKKYDTHTEISVSDGIYLIRPLTNKIIETQFLPTGEKKEHQSHIEQKEFQPLAIVLTETKNQLKLNTKGIRAVIQKQPFQIQYYFKDRFLISEKNGFQQVEEMQRIDFTVTTDEVFYGGGARALPMNRRGYKLPMYNKAHYGYETEATLLNYTIPIILSSHKYLLHFDTAQKGILDIDSTQDNTIFYEAIGGVGTYQVVAGNSWETILQSYTAITGRQEMPPMWAFGNFASRFGYHTQQEVEAIVQQFQEDEIPLDAVVLDIFWFGKNIKGHMGNLAFDTEAFPSPFHMIETFKKQGIKTVLVTEPFVLTTSKRWQDALEQKVLATDTLGVPYIFDFYFGNTGLIDIFKPDAKAWFWNIYKDLTQKGVAGWWCDLGEPEVHPSDLTHVNGMADEVHNIYGHEWAKMLYNGYQNSFPEQRIFNLMRSGYSGSQRYGSIPWSGDVNRSWGGLQAQPKIALQMGMQGLGYMHSDLGGFAGGETFDPQLYIRWLQYGVFQPIFRPHGQEHIASEPIYHSEITKRLAKKSIDLRYSLLPYNYTLAFINTQTGMPLMRPLLFEENTVPAQTHHEGYFWGTNFWIHPVLHPNRQKESVYLPKGNSWYSFTNDVLYEGGKWHDISIEKDHIPVFVKSGSFIPRVSNLATTENYDLSTLQLHYYMSDTLAQNTEMLYFDDGKLSKAYQNGNYQKLFFNSKRKSNQLYIDITKEVGDFFESLATQLQLIIHGFDKKINTINMSGKQLDYHQQISKKTIRLHLTIEATEVSKHIKIEF</sequence>
<evidence type="ECO:0000256" key="1">
    <source>
        <dbReference type="ARBA" id="ARBA00007806"/>
    </source>
</evidence>
<organism evidence="6 7">
    <name type="scientific">Aquimarina addita</name>
    <dbReference type="NCBI Taxonomy" id="870485"/>
    <lineage>
        <taxon>Bacteria</taxon>
        <taxon>Pseudomonadati</taxon>
        <taxon>Bacteroidota</taxon>
        <taxon>Flavobacteriia</taxon>
        <taxon>Flavobacteriales</taxon>
        <taxon>Flavobacteriaceae</taxon>
        <taxon>Aquimarina</taxon>
    </lineage>
</organism>
<dbReference type="InterPro" id="IPR013780">
    <property type="entry name" value="Glyco_hydro_b"/>
</dbReference>
<dbReference type="InterPro" id="IPR011013">
    <property type="entry name" value="Gal_mutarotase_sf_dom"/>
</dbReference>
<comment type="caution">
    <text evidence="6">The sequence shown here is derived from an EMBL/GenBank/DDBJ whole genome shotgun (WGS) entry which is preliminary data.</text>
</comment>
<dbReference type="InterPro" id="IPR000322">
    <property type="entry name" value="Glyco_hydro_31_TIM"/>
</dbReference>
<dbReference type="Gene3D" id="2.60.40.1760">
    <property type="entry name" value="glycosyl hydrolase (family 31)"/>
    <property type="match status" value="1"/>
</dbReference>
<dbReference type="SUPFAM" id="SSF51011">
    <property type="entry name" value="Glycosyl hydrolase domain"/>
    <property type="match status" value="1"/>
</dbReference>
<evidence type="ECO:0000313" key="7">
    <source>
        <dbReference type="Proteomes" id="UP001500459"/>
    </source>
</evidence>
<comment type="similarity">
    <text evidence="1 2">Belongs to the glycosyl hydrolase 31 family.</text>
</comment>
<evidence type="ECO:0000259" key="5">
    <source>
        <dbReference type="Pfam" id="PF21365"/>
    </source>
</evidence>
<accession>A0ABP6UYC6</accession>
<dbReference type="GO" id="GO:0016787">
    <property type="term" value="F:hydrolase activity"/>
    <property type="evidence" value="ECO:0007669"/>
    <property type="project" value="UniProtKB-KW"/>
</dbReference>
<dbReference type="InterPro" id="IPR048395">
    <property type="entry name" value="Glyco_hydro_31_C"/>
</dbReference>